<protein>
    <submittedName>
        <fullName evidence="1">HNH endonuclease</fullName>
    </submittedName>
</protein>
<comment type="caution">
    <text evidence="1">The sequence shown here is derived from an EMBL/GenBank/DDBJ whole genome shotgun (WGS) entry which is preliminary data.</text>
</comment>
<dbReference type="RefSeq" id="WP_282586170.1">
    <property type="nucleotide sequence ID" value="NZ_JAMOIM010000011.1"/>
</dbReference>
<name>A0AA41YYY9_9HYPH</name>
<proteinExistence type="predicted"/>
<sequence>MPVAPLTLRPRSARLGRTANQDYEARRRKMPWRAWYKTPEWRAIRRQQLNAEPLCRMCAADQPSRVTAATVCDHVRPHRGDRARFFAGPFQSLCETCHSARKQRIERSRASQSACAEGEAP</sequence>
<evidence type="ECO:0000313" key="1">
    <source>
        <dbReference type="EMBL" id="MCW6509802.1"/>
    </source>
</evidence>
<dbReference type="AlphaFoldDB" id="A0AA41YYY9"/>
<keyword evidence="1" id="KW-0540">Nuclease</keyword>
<keyword evidence="2" id="KW-1185">Reference proteome</keyword>
<organism evidence="1 2">
    <name type="scientific">Lichenifustis flavocetrariae</name>
    <dbReference type="NCBI Taxonomy" id="2949735"/>
    <lineage>
        <taxon>Bacteria</taxon>
        <taxon>Pseudomonadati</taxon>
        <taxon>Pseudomonadota</taxon>
        <taxon>Alphaproteobacteria</taxon>
        <taxon>Hyphomicrobiales</taxon>
        <taxon>Lichenihabitantaceae</taxon>
        <taxon>Lichenifustis</taxon>
    </lineage>
</organism>
<reference evidence="1" key="1">
    <citation type="submission" date="2022-05" db="EMBL/GenBank/DDBJ databases">
        <authorList>
            <person name="Pankratov T."/>
        </authorList>
    </citation>
    <scope>NUCLEOTIDE SEQUENCE</scope>
    <source>
        <strain evidence="1">BP6-180914</strain>
    </source>
</reference>
<keyword evidence="1" id="KW-0378">Hydrolase</keyword>
<keyword evidence="1" id="KW-0255">Endonuclease</keyword>
<dbReference type="EMBL" id="JAMOIM010000011">
    <property type="protein sequence ID" value="MCW6509802.1"/>
    <property type="molecule type" value="Genomic_DNA"/>
</dbReference>
<accession>A0AA41YYY9</accession>
<dbReference type="GO" id="GO:0004519">
    <property type="term" value="F:endonuclease activity"/>
    <property type="evidence" value="ECO:0007669"/>
    <property type="project" value="UniProtKB-KW"/>
</dbReference>
<evidence type="ECO:0000313" key="2">
    <source>
        <dbReference type="Proteomes" id="UP001165667"/>
    </source>
</evidence>
<dbReference type="Proteomes" id="UP001165667">
    <property type="component" value="Unassembled WGS sequence"/>
</dbReference>
<gene>
    <name evidence="1" type="ORF">M8523_17435</name>
</gene>